<dbReference type="GO" id="GO:0007165">
    <property type="term" value="P:signal transduction"/>
    <property type="evidence" value="ECO:0007669"/>
    <property type="project" value="InterPro"/>
</dbReference>
<evidence type="ECO:0000313" key="4">
    <source>
        <dbReference type="Proteomes" id="UP000225706"/>
    </source>
</evidence>
<sequence length="589" mass="68101">MPKGKEQSHKRAEPTVQKPITNWFANSSSREAAATSSSEPTLAGIFGIDPEVLRDKFDLEPCWRYDPNQRENLAFLSPTVLLADLKIRDGGPKDKGPKEILSRVARDVLDPKQTKHYERYFFFQVPELPSTHMGYGLTSENKKHKMAITVEEAKLWSGYLDLAKRKTSGEVLHESGTSEEPMEVIYPTPKDTQAFEFEKGDAEELIDPKKSGLKRPVKGSYLIFFSILLMFYQKKLCGREDSRSEGTQIGPNKISDFLIFWILPYLLNFTQRKVNDITSHHKRISEEKGERGFKFPIIQKSAMEIIETAFHFSKTPLQISGLIRRKFKEYYGKACDKKFNLPQTEKGTPILLVPRSYQVTDMPLELEDLGSRWRDIGDVTLMDHFIEKFVKSEEIQRDFFASFEHVEKRFGVDYGIILPDQETFSEVIEQVESDFPSTFEQVQEQGQDLLSPRLGLVKHSERNRSVCFSYFPGYDQEHTDFYASQQPSTSASGRPQMKKGNPEKDELEKLADDIDPRVWKKVARKLKIDDPKITAIDKENEEFSEKKYKMLQEWKQKNGRAASWEKLYQALVDAHLRELAEKHCCEEMN</sequence>
<dbReference type="OrthoDB" id="5958225at2759"/>
<dbReference type="PANTHER" id="PTHR15077">
    <property type="entry name" value="FAS-ASSOCIATING DEATH DOMAIN-CONTAINING PROTEIN FADD"/>
    <property type="match status" value="1"/>
</dbReference>
<feature type="region of interest" description="Disordered" evidence="1">
    <location>
        <begin position="483"/>
        <end position="503"/>
    </location>
</feature>
<accession>A0A2B4R5N3</accession>
<dbReference type="Gene3D" id="1.10.533.10">
    <property type="entry name" value="Death Domain, Fas"/>
    <property type="match status" value="1"/>
</dbReference>
<gene>
    <name evidence="3" type="ORF">AWC38_SpisGene23968</name>
</gene>
<feature type="compositionally biased region" description="Polar residues" evidence="1">
    <location>
        <begin position="483"/>
        <end position="493"/>
    </location>
</feature>
<dbReference type="PROSITE" id="PS50017">
    <property type="entry name" value="DEATH_DOMAIN"/>
    <property type="match status" value="1"/>
</dbReference>
<dbReference type="InterPro" id="IPR011029">
    <property type="entry name" value="DEATH-like_dom_sf"/>
</dbReference>
<dbReference type="CDD" id="cd01670">
    <property type="entry name" value="Death"/>
    <property type="match status" value="1"/>
</dbReference>
<reference evidence="4" key="1">
    <citation type="journal article" date="2017" name="bioRxiv">
        <title>Comparative analysis of the genomes of Stylophora pistillata and Acropora digitifera provides evidence for extensive differences between species of corals.</title>
        <authorList>
            <person name="Voolstra C.R."/>
            <person name="Li Y."/>
            <person name="Liew Y.J."/>
            <person name="Baumgarten S."/>
            <person name="Zoccola D."/>
            <person name="Flot J.-F."/>
            <person name="Tambutte S."/>
            <person name="Allemand D."/>
            <person name="Aranda M."/>
        </authorList>
    </citation>
    <scope>NUCLEOTIDE SEQUENCE [LARGE SCALE GENOMIC DNA]</scope>
</reference>
<evidence type="ECO:0000259" key="2">
    <source>
        <dbReference type="PROSITE" id="PS50017"/>
    </source>
</evidence>
<evidence type="ECO:0000313" key="3">
    <source>
        <dbReference type="EMBL" id="PFX12123.1"/>
    </source>
</evidence>
<name>A0A2B4R5N3_STYPI</name>
<dbReference type="Proteomes" id="UP000225706">
    <property type="component" value="Unassembled WGS sequence"/>
</dbReference>
<dbReference type="InterPro" id="IPR016729">
    <property type="entry name" value="FADD"/>
</dbReference>
<dbReference type="Pfam" id="PF00531">
    <property type="entry name" value="Death"/>
    <property type="match status" value="1"/>
</dbReference>
<feature type="compositionally biased region" description="Basic and acidic residues" evidence="1">
    <location>
        <begin position="1"/>
        <end position="13"/>
    </location>
</feature>
<feature type="domain" description="Death" evidence="2">
    <location>
        <begin position="519"/>
        <end position="581"/>
    </location>
</feature>
<keyword evidence="4" id="KW-1185">Reference proteome</keyword>
<feature type="region of interest" description="Disordered" evidence="1">
    <location>
        <begin position="1"/>
        <end position="42"/>
    </location>
</feature>
<organism evidence="3 4">
    <name type="scientific">Stylophora pistillata</name>
    <name type="common">Smooth cauliflower coral</name>
    <dbReference type="NCBI Taxonomy" id="50429"/>
    <lineage>
        <taxon>Eukaryota</taxon>
        <taxon>Metazoa</taxon>
        <taxon>Cnidaria</taxon>
        <taxon>Anthozoa</taxon>
        <taxon>Hexacorallia</taxon>
        <taxon>Scleractinia</taxon>
        <taxon>Astrocoeniina</taxon>
        <taxon>Pocilloporidae</taxon>
        <taxon>Stylophora</taxon>
    </lineage>
</organism>
<dbReference type="EMBL" id="LSMT01001571">
    <property type="protein sequence ID" value="PFX12123.1"/>
    <property type="molecule type" value="Genomic_DNA"/>
</dbReference>
<protein>
    <recommendedName>
        <fullName evidence="2">Death domain-containing protein</fullName>
    </recommendedName>
</protein>
<evidence type="ECO:0000256" key="1">
    <source>
        <dbReference type="SAM" id="MobiDB-lite"/>
    </source>
</evidence>
<dbReference type="InterPro" id="IPR000488">
    <property type="entry name" value="Death_dom"/>
</dbReference>
<dbReference type="SMART" id="SM00005">
    <property type="entry name" value="DEATH"/>
    <property type="match status" value="1"/>
</dbReference>
<comment type="caution">
    <text evidence="3">The sequence shown here is derived from an EMBL/GenBank/DDBJ whole genome shotgun (WGS) entry which is preliminary data.</text>
</comment>
<feature type="compositionally biased region" description="Low complexity" evidence="1">
    <location>
        <begin position="25"/>
        <end position="38"/>
    </location>
</feature>
<proteinExistence type="predicted"/>
<dbReference type="SUPFAM" id="SSF47986">
    <property type="entry name" value="DEATH domain"/>
    <property type="match status" value="1"/>
</dbReference>
<dbReference type="AlphaFoldDB" id="A0A2B4R5N3"/>